<feature type="domain" description="Aldehyde oxidase/xanthine dehydrogenase a/b hammerhead" evidence="2">
    <location>
        <begin position="210"/>
        <end position="290"/>
    </location>
</feature>
<dbReference type="Proteomes" id="UP000196655">
    <property type="component" value="Unassembled WGS sequence"/>
</dbReference>
<dbReference type="SMART" id="SM01008">
    <property type="entry name" value="Ald_Xan_dh_C"/>
    <property type="match status" value="1"/>
</dbReference>
<dbReference type="Gene3D" id="3.90.1170.50">
    <property type="entry name" value="Aldehyde oxidase/xanthine dehydrogenase, a/b hammerhead"/>
    <property type="match status" value="1"/>
</dbReference>
<evidence type="ECO:0000313" key="3">
    <source>
        <dbReference type="EMBL" id="OWJ68419.1"/>
    </source>
</evidence>
<accession>A0A211ZT68</accession>
<name>A0A211ZT68_9PROT</name>
<dbReference type="PANTHER" id="PTHR47495:SF1">
    <property type="entry name" value="BLL3820 PROTEIN"/>
    <property type="match status" value="1"/>
</dbReference>
<feature type="chain" id="PRO_5012013063" evidence="1">
    <location>
        <begin position="30"/>
        <end position="744"/>
    </location>
</feature>
<keyword evidence="4" id="KW-1185">Reference proteome</keyword>
<dbReference type="InterPro" id="IPR006311">
    <property type="entry name" value="TAT_signal"/>
</dbReference>
<dbReference type="InterPro" id="IPR037165">
    <property type="entry name" value="AldOxase/xan_DH_Mopterin-bd_sf"/>
</dbReference>
<gene>
    <name evidence="3" type="ORF">BWR60_04655</name>
</gene>
<feature type="signal peptide" evidence="1">
    <location>
        <begin position="1"/>
        <end position="29"/>
    </location>
</feature>
<dbReference type="STRING" id="1122125.GCA_000423185_03921"/>
<dbReference type="InterPro" id="IPR000674">
    <property type="entry name" value="Ald_Oxase/Xan_DH_a/b"/>
</dbReference>
<organism evidence="3 4">
    <name type="scientific">Inquilinus limosus</name>
    <dbReference type="NCBI Taxonomy" id="171674"/>
    <lineage>
        <taxon>Bacteria</taxon>
        <taxon>Pseudomonadati</taxon>
        <taxon>Pseudomonadota</taxon>
        <taxon>Alphaproteobacteria</taxon>
        <taxon>Rhodospirillales</taxon>
        <taxon>Rhodospirillaceae</taxon>
        <taxon>Inquilinus</taxon>
    </lineage>
</organism>
<dbReference type="Pfam" id="PF01315">
    <property type="entry name" value="Ald_Xan_dh_C"/>
    <property type="match status" value="1"/>
</dbReference>
<dbReference type="InterPro" id="IPR052516">
    <property type="entry name" value="N-heterocyclic_Hydroxylase"/>
</dbReference>
<dbReference type="Pfam" id="PF20256">
    <property type="entry name" value="MoCoBD_2"/>
    <property type="match status" value="2"/>
</dbReference>
<proteinExistence type="predicted"/>
<dbReference type="PANTHER" id="PTHR47495">
    <property type="entry name" value="ALDEHYDE DEHYDROGENASE"/>
    <property type="match status" value="1"/>
</dbReference>
<dbReference type="Gene3D" id="3.30.365.10">
    <property type="entry name" value="Aldehyde oxidase/xanthine dehydrogenase, molybdopterin binding domain"/>
    <property type="match status" value="4"/>
</dbReference>
<dbReference type="OrthoDB" id="9767994at2"/>
<protein>
    <submittedName>
        <fullName evidence="3">Aldehyde dehydrogenase</fullName>
    </submittedName>
</protein>
<dbReference type="InterPro" id="IPR008274">
    <property type="entry name" value="AldOxase/xan_DH_MoCoBD1"/>
</dbReference>
<dbReference type="InterPro" id="IPR012368">
    <property type="entry name" value="OxRdtase_Mopterin-bd_su_IorB"/>
</dbReference>
<dbReference type="GO" id="GO:0016491">
    <property type="term" value="F:oxidoreductase activity"/>
    <property type="evidence" value="ECO:0007669"/>
    <property type="project" value="InterPro"/>
</dbReference>
<dbReference type="InterPro" id="IPR046867">
    <property type="entry name" value="AldOxase/xan_DH_MoCoBD2"/>
</dbReference>
<dbReference type="PROSITE" id="PS51318">
    <property type="entry name" value="TAT"/>
    <property type="match status" value="1"/>
</dbReference>
<dbReference type="SUPFAM" id="SSF56003">
    <property type="entry name" value="Molybdenum cofactor-binding domain"/>
    <property type="match status" value="2"/>
</dbReference>
<sequence>MSAALSRRFVLQGAGGLVVSFALAPAAFAQQAAETPQLGGTLPGSLEDAPYLDSWIQVAPDGTVTVFTGKAELGQGIATALRQVAAEELGLAFEGLAIVTADTGRTANEGYTAGSHSMQDSGTAIRHAAAQVRAILLAEAARQMGLPAGQLRIDRGVVLAPDGNRRSFGALAAGLSLHVEARPDSPLTDPAAFRVMGQPVPRIDIPAKVTGGEAYVQDMRLPGMLHARIVRPPSYGARLTALDSSAAEALPGVVKVIRDGDFLAVAAEQEFQAIKAMRLLAAAVQWQEDAALPDQARLPEALLALPAQDFAILDRHDAAPPAGGRTIEARYTKPYLMHGSIGPSCAVAQQDKDGLLTVWTHTQGVYPDRKAIVEMLGRPVETVRCIHVQGSGCYGHNAADDAAADAALLAVALPGRPVRVQWMREQEHAWEPYGPAMVTQARATLDDTGRIADWDYGVWSNTHSMRPGPAGSLLAARHLAKPFPLPAPKPLPQPEGGGDRNAIPLYTLASARVVHHFLPDMPLRISALRSLGAQMNVFSIESFMDELALAAGADPVEFRLKHLDDPRARDVVTAAAEAFGWSQGRPAAPGHGRGFAFARYKNLAAYCAVALEVAVERETGTVRVPRAVAAVDTGQVVNPDGVRNQIEGALLQSMSWTLYESVGFDRGRITSVDWSTYPILRFDAVPDSVEVHIVDRPGAPFLGCGETGQGPASAALGNGIADAIGHRLRDLPLTAAKVKAAIGV</sequence>
<keyword evidence="1" id="KW-0732">Signal</keyword>
<comment type="caution">
    <text evidence="3">The sequence shown here is derived from an EMBL/GenBank/DDBJ whole genome shotgun (WGS) entry which is preliminary data.</text>
</comment>
<evidence type="ECO:0000259" key="2">
    <source>
        <dbReference type="SMART" id="SM01008"/>
    </source>
</evidence>
<dbReference type="AlphaFoldDB" id="A0A211ZT68"/>
<reference evidence="4" key="1">
    <citation type="submission" date="2017-05" db="EMBL/GenBank/DDBJ databases">
        <authorList>
            <person name="Macchi M."/>
            <person name="Festa S."/>
            <person name="Coppotelli B.M."/>
            <person name="Morelli I.S."/>
        </authorList>
    </citation>
    <scope>NUCLEOTIDE SEQUENCE [LARGE SCALE GENOMIC DNA]</scope>
    <source>
        <strain evidence="4">I</strain>
    </source>
</reference>
<dbReference type="RefSeq" id="WP_088149840.1">
    <property type="nucleotide sequence ID" value="NZ_NHON01000005.1"/>
</dbReference>
<dbReference type="EMBL" id="NHON01000005">
    <property type="protein sequence ID" value="OWJ68419.1"/>
    <property type="molecule type" value="Genomic_DNA"/>
</dbReference>
<evidence type="ECO:0000256" key="1">
    <source>
        <dbReference type="SAM" id="SignalP"/>
    </source>
</evidence>
<dbReference type="Pfam" id="PF02738">
    <property type="entry name" value="MoCoBD_1"/>
    <property type="match status" value="1"/>
</dbReference>
<dbReference type="PIRSF" id="PIRSF036389">
    <property type="entry name" value="IOR_B"/>
    <property type="match status" value="1"/>
</dbReference>
<evidence type="ECO:0000313" key="4">
    <source>
        <dbReference type="Proteomes" id="UP000196655"/>
    </source>
</evidence>